<keyword evidence="5 11" id="KW-0378">Hydrolase</keyword>
<dbReference type="CDD" id="cd03382">
    <property type="entry name" value="PAP2_dolichyldiphosphatase"/>
    <property type="match status" value="1"/>
</dbReference>
<dbReference type="InterPro" id="IPR000326">
    <property type="entry name" value="PAP2/HPO"/>
</dbReference>
<name>A0A8H3IA21_9LECA</name>
<feature type="transmembrane region" description="Helical" evidence="11">
    <location>
        <begin position="37"/>
        <end position="60"/>
    </location>
</feature>
<evidence type="ECO:0000256" key="3">
    <source>
        <dbReference type="ARBA" id="ARBA00005518"/>
    </source>
</evidence>
<dbReference type="UniPathway" id="UPA00378"/>
<gene>
    <name evidence="14" type="ORF">IMSHALPRED_004000</name>
</gene>
<evidence type="ECO:0000256" key="1">
    <source>
        <dbReference type="ARBA" id="ARBA00004477"/>
    </source>
</evidence>
<feature type="transmembrane region" description="Helical" evidence="11">
    <location>
        <begin position="221"/>
        <end position="240"/>
    </location>
</feature>
<evidence type="ECO:0000313" key="14">
    <source>
        <dbReference type="EMBL" id="CAF9905874.1"/>
    </source>
</evidence>
<comment type="caution">
    <text evidence="14">The sequence shown here is derived from an EMBL/GenBank/DDBJ whole genome shotgun (WGS) entry which is preliminary data.</text>
</comment>
<evidence type="ECO:0000256" key="7">
    <source>
        <dbReference type="ARBA" id="ARBA00022989"/>
    </source>
</evidence>
<feature type="region of interest" description="Disordered" evidence="12">
    <location>
        <begin position="283"/>
        <end position="303"/>
    </location>
</feature>
<evidence type="ECO:0000256" key="10">
    <source>
        <dbReference type="ARBA" id="ARBA00047349"/>
    </source>
</evidence>
<dbReference type="Pfam" id="PF01569">
    <property type="entry name" value="PAP2"/>
    <property type="match status" value="1"/>
</dbReference>
<dbReference type="Proteomes" id="UP000664534">
    <property type="component" value="Unassembled WGS sequence"/>
</dbReference>
<evidence type="ECO:0000256" key="4">
    <source>
        <dbReference type="ARBA" id="ARBA00022692"/>
    </source>
</evidence>
<proteinExistence type="inferred from homology"/>
<comment type="pathway">
    <text evidence="2 11">Protein modification; protein glycosylation.</text>
</comment>
<dbReference type="SMART" id="SM00014">
    <property type="entry name" value="acidPPc"/>
    <property type="match status" value="1"/>
</dbReference>
<organism evidence="14 15">
    <name type="scientific">Imshaugia aleurites</name>
    <dbReference type="NCBI Taxonomy" id="172621"/>
    <lineage>
        <taxon>Eukaryota</taxon>
        <taxon>Fungi</taxon>
        <taxon>Dikarya</taxon>
        <taxon>Ascomycota</taxon>
        <taxon>Pezizomycotina</taxon>
        <taxon>Lecanoromycetes</taxon>
        <taxon>OSLEUM clade</taxon>
        <taxon>Lecanoromycetidae</taxon>
        <taxon>Lecanorales</taxon>
        <taxon>Lecanorineae</taxon>
        <taxon>Parmeliaceae</taxon>
        <taxon>Imshaugia</taxon>
    </lineage>
</organism>
<dbReference type="GO" id="GO:0005789">
    <property type="term" value="C:endoplasmic reticulum membrane"/>
    <property type="evidence" value="ECO:0007669"/>
    <property type="project" value="UniProtKB-SubCell"/>
</dbReference>
<comment type="function">
    <text evidence="9 11">Required for efficient N-glycosylation. Necessary for maintaining optimal levels of dolichol-linked oligosaccharides. Hydrolyzes dolichyl pyrophosphate at a very high rate and dolichyl monophosphate at a much lower rate. Does not act on phosphatidate.</text>
</comment>
<keyword evidence="6 11" id="KW-0256">Endoplasmic reticulum</keyword>
<reference evidence="14" key="1">
    <citation type="submission" date="2021-03" db="EMBL/GenBank/DDBJ databases">
        <authorList>
            <person name="Tagirdzhanova G."/>
        </authorList>
    </citation>
    <scope>NUCLEOTIDE SEQUENCE</scope>
</reference>
<evidence type="ECO:0000256" key="9">
    <source>
        <dbReference type="ARBA" id="ARBA00024907"/>
    </source>
</evidence>
<dbReference type="InterPro" id="IPR036938">
    <property type="entry name" value="PAP2/HPO_sf"/>
</dbReference>
<dbReference type="InterPro" id="IPR039667">
    <property type="entry name" value="Dolichyldiphosphatase_PAP2"/>
</dbReference>
<dbReference type="GO" id="GO:0047874">
    <property type="term" value="F:dolichyldiphosphatase activity"/>
    <property type="evidence" value="ECO:0007669"/>
    <property type="project" value="UniProtKB-UniRule"/>
</dbReference>
<dbReference type="FunFam" id="1.20.144.10:FF:000003">
    <property type="entry name" value="Dolichyldiphosphatase 1"/>
    <property type="match status" value="1"/>
</dbReference>
<evidence type="ECO:0000256" key="11">
    <source>
        <dbReference type="RuleBase" id="RU367078"/>
    </source>
</evidence>
<dbReference type="GO" id="GO:0006487">
    <property type="term" value="P:protein N-linked glycosylation"/>
    <property type="evidence" value="ECO:0007669"/>
    <property type="project" value="UniProtKB-UniRule"/>
</dbReference>
<dbReference type="GO" id="GO:0008610">
    <property type="term" value="P:lipid biosynthetic process"/>
    <property type="evidence" value="ECO:0007669"/>
    <property type="project" value="TreeGrafter"/>
</dbReference>
<dbReference type="Gene3D" id="1.20.144.10">
    <property type="entry name" value="Phosphatidic acid phosphatase type 2/haloperoxidase"/>
    <property type="match status" value="1"/>
</dbReference>
<evidence type="ECO:0000256" key="2">
    <source>
        <dbReference type="ARBA" id="ARBA00004922"/>
    </source>
</evidence>
<dbReference type="OrthoDB" id="302705at2759"/>
<feature type="domain" description="Phosphatidic acid phosphatase type 2/haloperoxidase" evidence="13">
    <location>
        <begin position="67"/>
        <end position="238"/>
    </location>
</feature>
<keyword evidence="15" id="KW-1185">Reference proteome</keyword>
<evidence type="ECO:0000256" key="6">
    <source>
        <dbReference type="ARBA" id="ARBA00022824"/>
    </source>
</evidence>
<feature type="compositionally biased region" description="Basic and acidic residues" evidence="12">
    <location>
        <begin position="292"/>
        <end position="303"/>
    </location>
</feature>
<evidence type="ECO:0000256" key="5">
    <source>
        <dbReference type="ARBA" id="ARBA00022801"/>
    </source>
</evidence>
<sequence>MEATPLASLSLTHVHYVSALLPPPPTLLPSSNPHDPISYLCAWLALAPQTLCVIYVTLIWATREVEILLMFAGQMGCEALNFLLKRMIKEERPKRTSNGHTLRARELLRLYLHEITLKPKVLQHERARLIAWSIIEMNGKGYGMPSSHAQFLAYFSISLSLFLLIRHNPPTPPNSSPSSQPLPYSHRPLNLLQRTLISILSLALAASVALSRIYLNYHTPTQVAVGCIAGVVCAVGWFGATEWARREGWVEVGLDSWVGRMGRWRDLVVEEDLAESGWSVWEERRKGRKERRRVDEVGSKKRR</sequence>
<comment type="subcellular location">
    <subcellularLocation>
        <location evidence="1 11">Endoplasmic reticulum membrane</location>
        <topology evidence="1 11">Multi-pass membrane protein</topology>
    </subcellularLocation>
</comment>
<keyword evidence="8 11" id="KW-0472">Membrane</keyword>
<keyword evidence="4 11" id="KW-0812">Transmembrane</keyword>
<dbReference type="SUPFAM" id="SSF48317">
    <property type="entry name" value="Acid phosphatase/Vanadium-dependent haloperoxidase"/>
    <property type="match status" value="1"/>
</dbReference>
<dbReference type="PANTHER" id="PTHR11247:SF1">
    <property type="entry name" value="DOLICHYLDIPHOSPHATASE 1"/>
    <property type="match status" value="1"/>
</dbReference>
<evidence type="ECO:0000259" key="13">
    <source>
        <dbReference type="SMART" id="SM00014"/>
    </source>
</evidence>
<evidence type="ECO:0000313" key="15">
    <source>
        <dbReference type="Proteomes" id="UP000664534"/>
    </source>
</evidence>
<protein>
    <recommendedName>
        <fullName evidence="11">Dolichyldiphosphatase</fullName>
        <ecNumber evidence="11">3.6.1.43</ecNumber>
    </recommendedName>
</protein>
<dbReference type="AlphaFoldDB" id="A0A8H3IA21"/>
<comment type="catalytic activity">
    <reaction evidence="10 11">
        <text>a di-trans,poly-cis-dolichyl diphosphate + H2O = a di-trans,poly-cis-dolichyl phosphate + phosphate + H(+)</text>
        <dbReference type="Rhea" id="RHEA:14385"/>
        <dbReference type="Rhea" id="RHEA-COMP:19498"/>
        <dbReference type="Rhea" id="RHEA-COMP:19506"/>
        <dbReference type="ChEBI" id="CHEBI:15377"/>
        <dbReference type="ChEBI" id="CHEBI:15378"/>
        <dbReference type="ChEBI" id="CHEBI:43474"/>
        <dbReference type="ChEBI" id="CHEBI:57497"/>
        <dbReference type="ChEBI" id="CHEBI:57683"/>
        <dbReference type="EC" id="3.6.1.43"/>
    </reaction>
</comment>
<keyword evidence="7 11" id="KW-1133">Transmembrane helix</keyword>
<accession>A0A8H3IA21</accession>
<dbReference type="EC" id="3.6.1.43" evidence="11"/>
<comment type="similarity">
    <text evidence="3 11">Belongs to the dolichyldiphosphatase family.</text>
</comment>
<evidence type="ECO:0000256" key="12">
    <source>
        <dbReference type="SAM" id="MobiDB-lite"/>
    </source>
</evidence>
<feature type="transmembrane region" description="Helical" evidence="11">
    <location>
        <begin position="196"/>
        <end position="215"/>
    </location>
</feature>
<dbReference type="PANTHER" id="PTHR11247">
    <property type="entry name" value="PALMITOYL-PROTEIN THIOESTERASE/DOLICHYLDIPHOSPHATASE 1"/>
    <property type="match status" value="1"/>
</dbReference>
<dbReference type="EMBL" id="CAJPDT010000002">
    <property type="protein sequence ID" value="CAF9905874.1"/>
    <property type="molecule type" value="Genomic_DNA"/>
</dbReference>
<evidence type="ECO:0000256" key="8">
    <source>
        <dbReference type="ARBA" id="ARBA00023136"/>
    </source>
</evidence>